<dbReference type="InterPro" id="IPR050143">
    <property type="entry name" value="TRIM/RBCC"/>
</dbReference>
<dbReference type="InterPro" id="IPR013083">
    <property type="entry name" value="Znf_RING/FYVE/PHD"/>
</dbReference>
<evidence type="ECO:0000256" key="2">
    <source>
        <dbReference type="ARBA" id="ARBA00022771"/>
    </source>
</evidence>
<dbReference type="Gene3D" id="3.30.40.10">
    <property type="entry name" value="Zinc/RING finger domain, C3HC4 (zinc finger)"/>
    <property type="match status" value="1"/>
</dbReference>
<evidence type="ECO:0000256" key="1">
    <source>
        <dbReference type="ARBA" id="ARBA00022723"/>
    </source>
</evidence>
<evidence type="ECO:0000313" key="8">
    <source>
        <dbReference type="EMBL" id="CAL4097452.1"/>
    </source>
</evidence>
<feature type="coiled-coil region" evidence="5">
    <location>
        <begin position="239"/>
        <end position="266"/>
    </location>
</feature>
<accession>A0AAV2QWB6</accession>
<dbReference type="Proteomes" id="UP001497623">
    <property type="component" value="Unassembled WGS sequence"/>
</dbReference>
<evidence type="ECO:0000259" key="7">
    <source>
        <dbReference type="PROSITE" id="PS50089"/>
    </source>
</evidence>
<evidence type="ECO:0000256" key="5">
    <source>
        <dbReference type="SAM" id="Coils"/>
    </source>
</evidence>
<dbReference type="GO" id="GO:0008270">
    <property type="term" value="F:zinc ion binding"/>
    <property type="evidence" value="ECO:0007669"/>
    <property type="project" value="UniProtKB-KW"/>
</dbReference>
<feature type="non-terminal residue" evidence="8">
    <location>
        <position position="267"/>
    </location>
</feature>
<reference evidence="8 9" key="1">
    <citation type="submission" date="2024-05" db="EMBL/GenBank/DDBJ databases">
        <authorList>
            <person name="Wallberg A."/>
        </authorList>
    </citation>
    <scope>NUCLEOTIDE SEQUENCE [LARGE SCALE GENOMIC DNA]</scope>
</reference>
<evidence type="ECO:0000256" key="4">
    <source>
        <dbReference type="PROSITE-ProRule" id="PRU00175"/>
    </source>
</evidence>
<keyword evidence="3" id="KW-0862">Zinc</keyword>
<keyword evidence="1" id="KW-0479">Metal-binding</keyword>
<dbReference type="InterPro" id="IPR017907">
    <property type="entry name" value="Znf_RING_CS"/>
</dbReference>
<evidence type="ECO:0000313" key="9">
    <source>
        <dbReference type="Proteomes" id="UP001497623"/>
    </source>
</evidence>
<protein>
    <recommendedName>
        <fullName evidence="7">RING-type domain-containing protein</fullName>
    </recommendedName>
</protein>
<dbReference type="SUPFAM" id="SSF57850">
    <property type="entry name" value="RING/U-box"/>
    <property type="match status" value="1"/>
</dbReference>
<dbReference type="InterPro" id="IPR001841">
    <property type="entry name" value="Znf_RING"/>
</dbReference>
<dbReference type="Gene3D" id="3.30.160.60">
    <property type="entry name" value="Classic Zinc Finger"/>
    <property type="match status" value="1"/>
</dbReference>
<feature type="non-terminal residue" evidence="8">
    <location>
        <position position="1"/>
    </location>
</feature>
<dbReference type="Pfam" id="PF13639">
    <property type="entry name" value="zf-RING_2"/>
    <property type="match status" value="1"/>
</dbReference>
<evidence type="ECO:0000256" key="6">
    <source>
        <dbReference type="SAM" id="MobiDB-lite"/>
    </source>
</evidence>
<dbReference type="AlphaFoldDB" id="A0AAV2QWB6"/>
<sequence>DFEVAKWATNLASSIDPSECGICLQKYNTTHRPRTLQCGHNFCGTCLQNCIHQGIDKCSVCRRPLTATTIDEIPINTDFEQLIQMWTPRAVNTNDNEPSDEEGDFSKGRCSKHPKSFLYFKCKTHDLYICRECSVIQHPSSRCNIVEIKEEVMKTKEDTLKETGKNIDSLSSATTKLETFIVDRKATLASKESKIQSLLKEIDEDCKFIDQAQEDIAENKSITKQLQECTVRLQKSTANKEINNECSELQGKNRELQRIVVEQREKY</sequence>
<evidence type="ECO:0000256" key="3">
    <source>
        <dbReference type="ARBA" id="ARBA00022833"/>
    </source>
</evidence>
<proteinExistence type="predicted"/>
<dbReference type="PANTHER" id="PTHR24103">
    <property type="entry name" value="E3 UBIQUITIN-PROTEIN LIGASE TRIM"/>
    <property type="match status" value="1"/>
</dbReference>
<organism evidence="8 9">
    <name type="scientific">Meganyctiphanes norvegica</name>
    <name type="common">Northern krill</name>
    <name type="synonym">Thysanopoda norvegica</name>
    <dbReference type="NCBI Taxonomy" id="48144"/>
    <lineage>
        <taxon>Eukaryota</taxon>
        <taxon>Metazoa</taxon>
        <taxon>Ecdysozoa</taxon>
        <taxon>Arthropoda</taxon>
        <taxon>Crustacea</taxon>
        <taxon>Multicrustacea</taxon>
        <taxon>Malacostraca</taxon>
        <taxon>Eumalacostraca</taxon>
        <taxon>Eucarida</taxon>
        <taxon>Euphausiacea</taxon>
        <taxon>Euphausiidae</taxon>
        <taxon>Meganyctiphanes</taxon>
    </lineage>
</organism>
<feature type="region of interest" description="Disordered" evidence="6">
    <location>
        <begin position="90"/>
        <end position="109"/>
    </location>
</feature>
<dbReference type="PROSITE" id="PS00518">
    <property type="entry name" value="ZF_RING_1"/>
    <property type="match status" value="1"/>
</dbReference>
<dbReference type="SUPFAM" id="SSF57845">
    <property type="entry name" value="B-box zinc-binding domain"/>
    <property type="match status" value="1"/>
</dbReference>
<keyword evidence="9" id="KW-1185">Reference proteome</keyword>
<dbReference type="EMBL" id="CAXKWB010010282">
    <property type="protein sequence ID" value="CAL4097452.1"/>
    <property type="molecule type" value="Genomic_DNA"/>
</dbReference>
<keyword evidence="5" id="KW-0175">Coiled coil</keyword>
<name>A0AAV2QWB6_MEGNR</name>
<gene>
    <name evidence="8" type="ORF">MNOR_LOCUS15994</name>
</gene>
<dbReference type="PROSITE" id="PS50089">
    <property type="entry name" value="ZF_RING_2"/>
    <property type="match status" value="1"/>
</dbReference>
<comment type="caution">
    <text evidence="8">The sequence shown here is derived from an EMBL/GenBank/DDBJ whole genome shotgun (WGS) entry which is preliminary data.</text>
</comment>
<dbReference type="SMART" id="SM00184">
    <property type="entry name" value="RING"/>
    <property type="match status" value="1"/>
</dbReference>
<feature type="domain" description="RING-type" evidence="7">
    <location>
        <begin position="20"/>
        <end position="62"/>
    </location>
</feature>
<keyword evidence="2 4" id="KW-0863">Zinc-finger</keyword>